<reference evidence="4 5" key="1">
    <citation type="submission" date="2022-05" db="EMBL/GenBank/DDBJ databases">
        <authorList>
            <person name="Zhou X."/>
            <person name="Li K."/>
            <person name="Man Y."/>
        </authorList>
    </citation>
    <scope>NUCLEOTIDE SEQUENCE [LARGE SCALE GENOMIC DNA]</scope>
    <source>
        <strain evidence="4 5">MS405</strain>
    </source>
</reference>
<feature type="domain" description="ChrB N-terminal" evidence="3">
    <location>
        <begin position="25"/>
        <end position="176"/>
    </location>
</feature>
<feature type="region of interest" description="Disordered" evidence="2">
    <location>
        <begin position="208"/>
        <end position="233"/>
    </location>
</feature>
<keyword evidence="5" id="KW-1185">Reference proteome</keyword>
<evidence type="ECO:0000313" key="5">
    <source>
        <dbReference type="Proteomes" id="UP000829992"/>
    </source>
</evidence>
<dbReference type="Proteomes" id="UP000829992">
    <property type="component" value="Chromosome"/>
</dbReference>
<evidence type="ECO:0000259" key="3">
    <source>
        <dbReference type="Pfam" id="PF20229"/>
    </source>
</evidence>
<protein>
    <submittedName>
        <fullName evidence="4">Chromate resistance protein ChrB</fullName>
    </submittedName>
</protein>
<dbReference type="EMBL" id="CP097289">
    <property type="protein sequence ID" value="UQT55346.1"/>
    <property type="molecule type" value="Genomic_DNA"/>
</dbReference>
<feature type="coiled-coil region" evidence="1">
    <location>
        <begin position="110"/>
        <end position="144"/>
    </location>
</feature>
<sequence length="251" mass="27760">MTNAEQRIRWLLLVIKLPADPSRHRVAVWREPRKIGALSLGQGIWAVPEAPVFADGVQRALDLIDSAGGQGVTLRASGRSPEDASRFREMFTAARSADWAEFLADCGKFEAEIDEEVRIAKFTLAELEEEKQSLERLRRWHRDLTARDVFGAPEAAEAGTRLKQCTAICEDYAERSSARCTRVTRTPCEPSACRPLLPRCGPCARCTRRGSPPPSARTASPPTSAASPRTPSPRCWSWTVCPPWTTAPKCC</sequence>
<accession>A0ABY4PP13</accession>
<name>A0ABY4PP13_9ACTN</name>
<dbReference type="Pfam" id="PF20229">
    <property type="entry name" value="ChrB_N"/>
    <property type="match status" value="1"/>
</dbReference>
<evidence type="ECO:0000256" key="2">
    <source>
        <dbReference type="SAM" id="MobiDB-lite"/>
    </source>
</evidence>
<evidence type="ECO:0000256" key="1">
    <source>
        <dbReference type="SAM" id="Coils"/>
    </source>
</evidence>
<evidence type="ECO:0000313" key="4">
    <source>
        <dbReference type="EMBL" id="UQT55346.1"/>
    </source>
</evidence>
<proteinExistence type="predicted"/>
<gene>
    <name evidence="4" type="ORF">M4V62_09680</name>
</gene>
<feature type="compositionally biased region" description="Low complexity" evidence="2">
    <location>
        <begin position="216"/>
        <end position="233"/>
    </location>
</feature>
<dbReference type="RefSeq" id="WP_249586835.1">
    <property type="nucleotide sequence ID" value="NZ_BAAAQL010000008.1"/>
</dbReference>
<organism evidence="4 5">
    <name type="scientific">Streptomyces durmitorensis</name>
    <dbReference type="NCBI Taxonomy" id="319947"/>
    <lineage>
        <taxon>Bacteria</taxon>
        <taxon>Bacillati</taxon>
        <taxon>Actinomycetota</taxon>
        <taxon>Actinomycetes</taxon>
        <taxon>Kitasatosporales</taxon>
        <taxon>Streptomycetaceae</taxon>
        <taxon>Streptomyces</taxon>
    </lineage>
</organism>
<keyword evidence="1" id="KW-0175">Coiled coil</keyword>
<dbReference type="InterPro" id="IPR046858">
    <property type="entry name" value="ChrB_N"/>
</dbReference>